<name>A0ABN6L4S6_9BACT</name>
<keyword evidence="9" id="KW-1185">Reference proteome</keyword>
<dbReference type="Proteomes" id="UP001354989">
    <property type="component" value="Chromosome"/>
</dbReference>
<dbReference type="PANTHER" id="PTHR20863:SF76">
    <property type="entry name" value="CARRIER DOMAIN-CONTAINING PROTEIN"/>
    <property type="match status" value="1"/>
</dbReference>
<gene>
    <name evidence="8" type="ORF">PEPS_00390</name>
</gene>
<reference evidence="8 9" key="1">
    <citation type="submission" date="2021-12" db="EMBL/GenBank/DDBJ databases">
        <title>Genome sequencing of bacteria with rrn-lacking chromosome and rrn-plasmid.</title>
        <authorList>
            <person name="Anda M."/>
            <person name="Iwasaki W."/>
        </authorList>
    </citation>
    <scope>NUCLEOTIDE SEQUENCE [LARGE SCALE GENOMIC DNA]</scope>
    <source>
        <strain evidence="8 9">NBRC 101262</strain>
    </source>
</reference>
<dbReference type="PROSITE" id="PS50075">
    <property type="entry name" value="CARRIER"/>
    <property type="match status" value="1"/>
</dbReference>
<dbReference type="EMBL" id="AP025292">
    <property type="protein sequence ID" value="BDC97758.1"/>
    <property type="molecule type" value="Genomic_DNA"/>
</dbReference>
<dbReference type="Pfam" id="PF00550">
    <property type="entry name" value="PP-binding"/>
    <property type="match status" value="1"/>
</dbReference>
<dbReference type="InterPro" id="IPR006162">
    <property type="entry name" value="Ppantetheine_attach_site"/>
</dbReference>
<keyword evidence="4" id="KW-0276">Fatty acid metabolism</keyword>
<dbReference type="InterPro" id="IPR036736">
    <property type="entry name" value="ACP-like_sf"/>
</dbReference>
<dbReference type="PROSITE" id="PS00012">
    <property type="entry name" value="PHOSPHOPANTETHEINE"/>
    <property type="match status" value="1"/>
</dbReference>
<evidence type="ECO:0000256" key="2">
    <source>
        <dbReference type="ARBA" id="ARBA00022516"/>
    </source>
</evidence>
<sequence length="83" mass="9596">MSPYFEKIKSILIGLKVPEETIHLDADLIDDLGLSSVDVVDLIFSIESAYDLKVPEEEIHNLLTIRDIEEYIKNNVSLYHREH</sequence>
<keyword evidence="2" id="KW-0444">Lipid biosynthesis</keyword>
<evidence type="ECO:0000256" key="3">
    <source>
        <dbReference type="ARBA" id="ARBA00022553"/>
    </source>
</evidence>
<organism evidence="8 9">
    <name type="scientific">Persicobacter psychrovividus</name>
    <dbReference type="NCBI Taxonomy" id="387638"/>
    <lineage>
        <taxon>Bacteria</taxon>
        <taxon>Pseudomonadati</taxon>
        <taxon>Bacteroidota</taxon>
        <taxon>Cytophagia</taxon>
        <taxon>Cytophagales</taxon>
        <taxon>Persicobacteraceae</taxon>
        <taxon>Persicobacter</taxon>
    </lineage>
</organism>
<keyword evidence="5" id="KW-0443">Lipid metabolism</keyword>
<evidence type="ECO:0000256" key="1">
    <source>
        <dbReference type="ARBA" id="ARBA00022450"/>
    </source>
</evidence>
<dbReference type="SUPFAM" id="SSF47336">
    <property type="entry name" value="ACP-like"/>
    <property type="match status" value="1"/>
</dbReference>
<dbReference type="PANTHER" id="PTHR20863">
    <property type="entry name" value="ACYL CARRIER PROTEIN"/>
    <property type="match status" value="1"/>
</dbReference>
<evidence type="ECO:0000256" key="4">
    <source>
        <dbReference type="ARBA" id="ARBA00022832"/>
    </source>
</evidence>
<keyword evidence="3" id="KW-0597">Phosphoprotein</keyword>
<accession>A0ABN6L4S6</accession>
<evidence type="ECO:0000313" key="9">
    <source>
        <dbReference type="Proteomes" id="UP001354989"/>
    </source>
</evidence>
<evidence type="ECO:0000256" key="5">
    <source>
        <dbReference type="ARBA" id="ARBA00023098"/>
    </source>
</evidence>
<feature type="domain" description="Carrier" evidence="7">
    <location>
        <begin position="1"/>
        <end position="76"/>
    </location>
</feature>
<protein>
    <recommendedName>
        <fullName evidence="7">Carrier domain-containing protein</fullName>
    </recommendedName>
</protein>
<dbReference type="InterPro" id="IPR003231">
    <property type="entry name" value="ACP"/>
</dbReference>
<keyword evidence="1" id="KW-0596">Phosphopantetheine</keyword>
<dbReference type="InterPro" id="IPR009081">
    <property type="entry name" value="PP-bd_ACP"/>
</dbReference>
<proteinExistence type="predicted"/>
<keyword evidence="6" id="KW-0275">Fatty acid biosynthesis</keyword>
<dbReference type="Gene3D" id="1.10.1200.10">
    <property type="entry name" value="ACP-like"/>
    <property type="match status" value="1"/>
</dbReference>
<evidence type="ECO:0000313" key="8">
    <source>
        <dbReference type="EMBL" id="BDC97758.1"/>
    </source>
</evidence>
<evidence type="ECO:0000256" key="6">
    <source>
        <dbReference type="ARBA" id="ARBA00023160"/>
    </source>
</evidence>
<dbReference type="RefSeq" id="WP_332919366.1">
    <property type="nucleotide sequence ID" value="NZ_AP025292.1"/>
</dbReference>
<evidence type="ECO:0000259" key="7">
    <source>
        <dbReference type="PROSITE" id="PS50075"/>
    </source>
</evidence>